<feature type="region of interest" description="Disordered" evidence="2">
    <location>
        <begin position="174"/>
        <end position="220"/>
    </location>
</feature>
<evidence type="ECO:0000256" key="2">
    <source>
        <dbReference type="SAM" id="MobiDB-lite"/>
    </source>
</evidence>
<evidence type="ECO:0000313" key="4">
    <source>
        <dbReference type="EMBL" id="MET3730091.1"/>
    </source>
</evidence>
<evidence type="ECO:0000313" key="5">
    <source>
        <dbReference type="Proteomes" id="UP001549097"/>
    </source>
</evidence>
<organism evidence="4 5">
    <name type="scientific">Fictibacillus halophilus</name>
    <dbReference type="NCBI Taxonomy" id="1610490"/>
    <lineage>
        <taxon>Bacteria</taxon>
        <taxon>Bacillati</taxon>
        <taxon>Bacillota</taxon>
        <taxon>Bacilli</taxon>
        <taxon>Bacillales</taxon>
        <taxon>Fictibacillaceae</taxon>
        <taxon>Fictibacillus</taxon>
    </lineage>
</organism>
<reference evidence="4 5" key="1">
    <citation type="submission" date="2024-06" db="EMBL/GenBank/DDBJ databases">
        <title>Genomic Encyclopedia of Type Strains, Phase IV (KMG-IV): sequencing the most valuable type-strain genomes for metagenomic binning, comparative biology and taxonomic classification.</title>
        <authorList>
            <person name="Goeker M."/>
        </authorList>
    </citation>
    <scope>NUCLEOTIDE SEQUENCE [LARGE SCALE GENOMIC DNA]</scope>
    <source>
        <strain evidence="4 5">DSM 100124</strain>
    </source>
</reference>
<keyword evidence="3" id="KW-0732">Signal</keyword>
<keyword evidence="1" id="KW-0175">Coiled coil</keyword>
<feature type="signal peptide" evidence="3">
    <location>
        <begin position="1"/>
        <end position="23"/>
    </location>
</feature>
<evidence type="ECO:0000256" key="3">
    <source>
        <dbReference type="SAM" id="SignalP"/>
    </source>
</evidence>
<name>A0ABV2LND3_9BACL</name>
<dbReference type="RefSeq" id="WP_198769210.1">
    <property type="nucleotide sequence ID" value="NZ_JAEACF010000002.1"/>
</dbReference>
<feature type="compositionally biased region" description="Basic and acidic residues" evidence="2">
    <location>
        <begin position="189"/>
        <end position="220"/>
    </location>
</feature>
<feature type="coiled-coil region" evidence="1">
    <location>
        <begin position="101"/>
        <end position="128"/>
    </location>
</feature>
<dbReference type="Proteomes" id="UP001549097">
    <property type="component" value="Unassembled WGS sequence"/>
</dbReference>
<comment type="caution">
    <text evidence="4">The sequence shown here is derived from an EMBL/GenBank/DDBJ whole genome shotgun (WGS) entry which is preliminary data.</text>
</comment>
<keyword evidence="5" id="KW-1185">Reference proteome</keyword>
<accession>A0ABV2LND3</accession>
<dbReference type="EMBL" id="JBEPMP010000002">
    <property type="protein sequence ID" value="MET3730091.1"/>
    <property type="molecule type" value="Genomic_DNA"/>
</dbReference>
<gene>
    <name evidence="4" type="ORF">ABID52_003708</name>
</gene>
<protein>
    <submittedName>
        <fullName evidence="4">DNA repair ATPase RecN</fullName>
    </submittedName>
</protein>
<evidence type="ECO:0000256" key="1">
    <source>
        <dbReference type="SAM" id="Coils"/>
    </source>
</evidence>
<feature type="chain" id="PRO_5046003778" evidence="3">
    <location>
        <begin position="24"/>
        <end position="220"/>
    </location>
</feature>
<sequence length="220" mass="24971">MKGKLHKGTVLLGLCSLSFYCGAQITGQTEAAFSSQAQIKPVELSAAVVFPDTVENLNRRAQQIYTDMQSLYNNLPNAAEDESLQEQKEALEEITVIEQTLHSLYRDFKDIHNELSNYENQVKKLDSNTYEFVYEGCNEANELSKKIKKTVNLQSITQLRHSIEGRINKLEDAEKNVADPVEPTEVESAADHTEREVPKQDPKQNEGETKHDEKTVENYH</sequence>
<proteinExistence type="predicted"/>